<dbReference type="InterPro" id="IPR002126">
    <property type="entry name" value="Cadherin-like_dom"/>
</dbReference>
<dbReference type="NCBIfam" id="NF012211">
    <property type="entry name" value="tand_rpt_95"/>
    <property type="match status" value="1"/>
</dbReference>
<dbReference type="GO" id="GO:0005509">
    <property type="term" value="F:calcium ion binding"/>
    <property type="evidence" value="ECO:0007669"/>
    <property type="project" value="InterPro"/>
</dbReference>
<feature type="domain" description="Cadherin" evidence="1">
    <location>
        <begin position="449"/>
        <end position="543"/>
    </location>
</feature>
<dbReference type="PROSITE" id="PS50268">
    <property type="entry name" value="CADHERIN_2"/>
    <property type="match status" value="1"/>
</dbReference>
<dbReference type="SMART" id="SM00736">
    <property type="entry name" value="CADG"/>
    <property type="match status" value="4"/>
</dbReference>
<dbReference type="InterPro" id="IPR015943">
    <property type="entry name" value="WD40/YVTN_repeat-like_dom_sf"/>
</dbReference>
<dbReference type="Gene3D" id="2.130.10.10">
    <property type="entry name" value="YVTN repeat-like/Quinoprotein amine dehydrogenase"/>
    <property type="match status" value="3"/>
</dbReference>
<proteinExistence type="predicted"/>
<comment type="caution">
    <text evidence="2">The sequence shown here is derived from an EMBL/GenBank/DDBJ whole genome shotgun (WGS) entry which is preliminary data.</text>
</comment>
<dbReference type="InterPro" id="IPR015919">
    <property type="entry name" value="Cadherin-like_sf"/>
</dbReference>
<gene>
    <name evidence="2" type="ORF">DRJ31_10570</name>
</gene>
<protein>
    <recommendedName>
        <fullName evidence="1">Cadherin domain-containing protein</fullName>
    </recommendedName>
</protein>
<feature type="non-terminal residue" evidence="2">
    <location>
        <position position="915"/>
    </location>
</feature>
<dbReference type="Proteomes" id="UP000278475">
    <property type="component" value="Unassembled WGS sequence"/>
</dbReference>
<evidence type="ECO:0000313" key="3">
    <source>
        <dbReference type="Proteomes" id="UP000278475"/>
    </source>
</evidence>
<dbReference type="InterPro" id="IPR006644">
    <property type="entry name" value="Cadg"/>
</dbReference>
<dbReference type="GO" id="GO:0010411">
    <property type="term" value="P:xyloglucan metabolic process"/>
    <property type="evidence" value="ECO:0007669"/>
    <property type="project" value="TreeGrafter"/>
</dbReference>
<dbReference type="Gene3D" id="2.60.40.10">
    <property type="entry name" value="Immunoglobulins"/>
    <property type="match status" value="6"/>
</dbReference>
<dbReference type="InterPro" id="IPR013783">
    <property type="entry name" value="Ig-like_fold"/>
</dbReference>
<organism evidence="2 3">
    <name type="scientific">Thermoproteota archaeon</name>
    <dbReference type="NCBI Taxonomy" id="2056631"/>
    <lineage>
        <taxon>Archaea</taxon>
        <taxon>Thermoproteota</taxon>
    </lineage>
</organism>
<sequence>MIFISLFLTSDRLFADKDRWSFTGDMYLKPAETIRSIAINPIDSSIIYAGNDTSTIFKSTNCGRSWSILNSIRFEIEGTATDKKIIGIVIDPNFPDTLFAASDSGGVYRSYNGGVIWTKVGKPASGLIDTTISSLVLNPDNTQILYVSADSGVYKTIDQGNTWFTVNNGLQQDSVDIQYIAIDPINPNILYGGTSTGKIYKTEDAGNNWSLTTQLSGSPEITTIAVDPKNPNKIYVGTVNSGVFYSDNRGVTFTNISSGFPSPYPKVTSIAIDTSSTTKIYAGTEYRGVYKKLETDTSWTAINAGLTIGVTIVQALAINPKKPIDIYAGTQGEGIFVYTGNRDPVIEEIPDQRVTVGNTLVFDVIATDPDSGETEYLVYSVDTLIAGQTFDHLYERKFRWTPDSSQAGYDTLIFTVMDQRGGIDRDTVIINVNRNPVLTTIGDRTVNEGDSLNITVSASDPDGDSLNYLVSTIYPSGETAQLPPGATFSTGGVFRWVPDYDIVSKSQISTIYYITFTVTDQMGGSDSETIQVKVSDVNRPPEFIDLPTSQTVSEGQALEFEVKAQDLDLDEIEYHTEGLSNLDGASFDSTYSHIFSWIPSYSDSGNYQIVFILTDGRGATTRDTVNITVVDANQPPVITNISDTTLYVNVSDSIVFYIIAEDNDGDSLSYNISGKPPGATYDRITTHKFRWVPTYSQYGTYTLKFNVEDGRGGTDFVNVTIIVNRPPTFNPVNDTTISENDSLYLTLSATDLDNDSLIYSASGIPSGASISTEDSIIFGWRPNYYSSGTYSVKFTVTDGKTGYDTVIVQITVENVNQPPVIDSITTKAVNIENNLQFIVKATDPDNEKLTFSASNLPSGATFDPSTQIFSWTPASTQTDTYYVRFKVEDQSGGVDSTTTTIIVTDLNLPPEFTSI</sequence>
<dbReference type="PANTHER" id="PTHR43739:SF5">
    <property type="entry name" value="EXO-ALPHA-SIALIDASE"/>
    <property type="match status" value="1"/>
</dbReference>
<accession>A0A497EJF2</accession>
<evidence type="ECO:0000259" key="1">
    <source>
        <dbReference type="PROSITE" id="PS50268"/>
    </source>
</evidence>
<dbReference type="AlphaFoldDB" id="A0A497EJF2"/>
<dbReference type="EMBL" id="QMQV01000216">
    <property type="protein sequence ID" value="RLE45970.1"/>
    <property type="molecule type" value="Genomic_DNA"/>
</dbReference>
<dbReference type="GO" id="GO:0016020">
    <property type="term" value="C:membrane"/>
    <property type="evidence" value="ECO:0007669"/>
    <property type="project" value="InterPro"/>
</dbReference>
<dbReference type="GO" id="GO:0007156">
    <property type="term" value="P:homophilic cell adhesion via plasma membrane adhesion molecules"/>
    <property type="evidence" value="ECO:0007669"/>
    <property type="project" value="InterPro"/>
</dbReference>
<dbReference type="Pfam" id="PF05345">
    <property type="entry name" value="He_PIG"/>
    <property type="match status" value="1"/>
</dbReference>
<dbReference type="Pfam" id="PF17963">
    <property type="entry name" value="Big_9"/>
    <property type="match status" value="5"/>
</dbReference>
<dbReference type="PANTHER" id="PTHR43739">
    <property type="entry name" value="XYLOGLUCANASE (EUROFUNG)"/>
    <property type="match status" value="1"/>
</dbReference>
<dbReference type="InterPro" id="IPR052025">
    <property type="entry name" value="Xyloglucanase_GH74"/>
</dbReference>
<reference evidence="2 3" key="1">
    <citation type="submission" date="2018-06" db="EMBL/GenBank/DDBJ databases">
        <title>Extensive metabolic versatility and redundancy in microbially diverse, dynamic hydrothermal sediments.</title>
        <authorList>
            <person name="Dombrowski N."/>
            <person name="Teske A."/>
            <person name="Baker B.J."/>
        </authorList>
    </citation>
    <scope>NUCLEOTIDE SEQUENCE [LARGE SCALE GENOMIC DNA]</scope>
    <source>
        <strain evidence="2">B66_G16</strain>
    </source>
</reference>
<dbReference type="SUPFAM" id="SSF49313">
    <property type="entry name" value="Cadherin-like"/>
    <property type="match status" value="6"/>
</dbReference>
<name>A0A497EJF2_9CREN</name>
<dbReference type="SUPFAM" id="SSF110296">
    <property type="entry name" value="Oligoxyloglucan reducing end-specific cellobiohydrolase"/>
    <property type="match status" value="1"/>
</dbReference>
<evidence type="ECO:0000313" key="2">
    <source>
        <dbReference type="EMBL" id="RLE45970.1"/>
    </source>
</evidence>